<keyword evidence="5 8" id="KW-0460">Magnesium</keyword>
<reference evidence="10 11" key="1">
    <citation type="submission" date="2016-11" db="EMBL/GenBank/DDBJ databases">
        <authorList>
            <person name="Jaros S."/>
            <person name="Januszkiewicz K."/>
            <person name="Wedrychowicz H."/>
        </authorList>
    </citation>
    <scope>NUCLEOTIDE SEQUENCE [LARGE SCALE GENOMIC DNA]</scope>
    <source>
        <strain evidence="10 11">ACAM 12</strain>
    </source>
</reference>
<evidence type="ECO:0000259" key="9">
    <source>
        <dbReference type="Pfam" id="PF12804"/>
    </source>
</evidence>
<comment type="subcellular location">
    <subcellularLocation>
        <location evidence="8">Cytoplasm</location>
    </subcellularLocation>
</comment>
<comment type="function">
    <text evidence="8">Transfers a GMP moiety from GTP to Mo-molybdopterin (Mo-MPT) cofactor (Moco or molybdenum cofactor) to form Mo-molybdopterin guanine dinucleotide (Mo-MGD) cofactor.</text>
</comment>
<dbReference type="FunCoup" id="A0A1M7HK32">
    <property type="interactions" value="81"/>
</dbReference>
<dbReference type="SUPFAM" id="SSF53448">
    <property type="entry name" value="Nucleotide-diphospho-sugar transferases"/>
    <property type="match status" value="1"/>
</dbReference>
<dbReference type="Proteomes" id="UP000190911">
    <property type="component" value="Chromosome I"/>
</dbReference>
<feature type="binding site" evidence="8">
    <location>
        <position position="25"/>
    </location>
    <ligand>
        <name>GTP</name>
        <dbReference type="ChEBI" id="CHEBI:37565"/>
    </ligand>
</feature>
<dbReference type="OrthoDB" id="9788394at2"/>
<proteinExistence type="inferred from homology"/>
<comment type="domain">
    <text evidence="8">The N-terminal domain determines nucleotide recognition and specific binding, while the C-terminal domain determines the specific binding to the target protein.</text>
</comment>
<evidence type="ECO:0000256" key="7">
    <source>
        <dbReference type="ARBA" id="ARBA00023150"/>
    </source>
</evidence>
<dbReference type="STRING" id="29571.SAMN05878437_2189"/>
<keyword evidence="4 8" id="KW-0547">Nucleotide-binding</keyword>
<dbReference type="InterPro" id="IPR029044">
    <property type="entry name" value="Nucleotide-diphossugar_trans"/>
</dbReference>
<dbReference type="PANTHER" id="PTHR19136">
    <property type="entry name" value="MOLYBDENUM COFACTOR GUANYLYLTRANSFERASE"/>
    <property type="match status" value="1"/>
</dbReference>
<dbReference type="InterPro" id="IPR013482">
    <property type="entry name" value="Molybde_CF_guanTrfase"/>
</dbReference>
<evidence type="ECO:0000256" key="1">
    <source>
        <dbReference type="ARBA" id="ARBA00022490"/>
    </source>
</evidence>
<dbReference type="GO" id="GO:0061603">
    <property type="term" value="F:molybdenum cofactor guanylyltransferase activity"/>
    <property type="evidence" value="ECO:0007669"/>
    <property type="project" value="UniProtKB-EC"/>
</dbReference>
<name>A0A1M7HK32_9GAMM</name>
<dbReference type="GO" id="GO:0005737">
    <property type="term" value="C:cytoplasm"/>
    <property type="evidence" value="ECO:0007669"/>
    <property type="project" value="UniProtKB-SubCell"/>
</dbReference>
<evidence type="ECO:0000256" key="8">
    <source>
        <dbReference type="HAMAP-Rule" id="MF_00316"/>
    </source>
</evidence>
<keyword evidence="3 8" id="KW-0479">Metal-binding</keyword>
<evidence type="ECO:0000256" key="2">
    <source>
        <dbReference type="ARBA" id="ARBA00022679"/>
    </source>
</evidence>
<feature type="binding site" evidence="8">
    <location>
        <position position="101"/>
    </location>
    <ligand>
        <name>GTP</name>
        <dbReference type="ChEBI" id="CHEBI:37565"/>
    </ligand>
</feature>
<feature type="domain" description="MobA-like NTP transferase" evidence="9">
    <location>
        <begin position="9"/>
        <end position="157"/>
    </location>
</feature>
<evidence type="ECO:0000256" key="4">
    <source>
        <dbReference type="ARBA" id="ARBA00022741"/>
    </source>
</evidence>
<comment type="subunit">
    <text evidence="8">Monomer.</text>
</comment>
<dbReference type="GO" id="GO:0046872">
    <property type="term" value="F:metal ion binding"/>
    <property type="evidence" value="ECO:0007669"/>
    <property type="project" value="UniProtKB-KW"/>
</dbReference>
<comment type="caution">
    <text evidence="8">Lacks conserved residue(s) required for the propagation of feature annotation.</text>
</comment>
<evidence type="ECO:0000256" key="6">
    <source>
        <dbReference type="ARBA" id="ARBA00023134"/>
    </source>
</evidence>
<evidence type="ECO:0000313" key="11">
    <source>
        <dbReference type="Proteomes" id="UP000190911"/>
    </source>
</evidence>
<dbReference type="EC" id="2.7.7.77" evidence="8"/>
<comment type="catalytic activity">
    <reaction evidence="8">
        <text>Mo-molybdopterin + GTP + H(+) = Mo-molybdopterin guanine dinucleotide + diphosphate</text>
        <dbReference type="Rhea" id="RHEA:34243"/>
        <dbReference type="ChEBI" id="CHEBI:15378"/>
        <dbReference type="ChEBI" id="CHEBI:33019"/>
        <dbReference type="ChEBI" id="CHEBI:37565"/>
        <dbReference type="ChEBI" id="CHEBI:71302"/>
        <dbReference type="ChEBI" id="CHEBI:71310"/>
        <dbReference type="EC" id="2.7.7.77"/>
    </reaction>
</comment>
<dbReference type="HAMAP" id="MF_00316">
    <property type="entry name" value="MobA"/>
    <property type="match status" value="1"/>
</dbReference>
<dbReference type="InterPro" id="IPR025877">
    <property type="entry name" value="MobA-like_NTP_Trfase"/>
</dbReference>
<keyword evidence="11" id="KW-1185">Reference proteome</keyword>
<feature type="binding site" evidence="8">
    <location>
        <begin position="12"/>
        <end position="14"/>
    </location>
    <ligand>
        <name>GTP</name>
        <dbReference type="ChEBI" id="CHEBI:37565"/>
    </ligand>
</feature>
<keyword evidence="2 8" id="KW-0808">Transferase</keyword>
<feature type="binding site" evidence="8">
    <location>
        <position position="71"/>
    </location>
    <ligand>
        <name>GTP</name>
        <dbReference type="ChEBI" id="CHEBI:37565"/>
    </ligand>
</feature>
<evidence type="ECO:0000256" key="5">
    <source>
        <dbReference type="ARBA" id="ARBA00022842"/>
    </source>
</evidence>
<dbReference type="AlphaFoldDB" id="A0A1M7HK32"/>
<feature type="binding site" evidence="8">
    <location>
        <position position="101"/>
    </location>
    <ligand>
        <name>Mg(2+)</name>
        <dbReference type="ChEBI" id="CHEBI:18420"/>
    </ligand>
</feature>
<dbReference type="InParanoid" id="A0A1M7HK32"/>
<dbReference type="Pfam" id="PF12804">
    <property type="entry name" value="NTP_transf_3"/>
    <property type="match status" value="1"/>
</dbReference>
<organism evidence="10 11">
    <name type="scientific">Vreelandella subglaciescola</name>
    <dbReference type="NCBI Taxonomy" id="29571"/>
    <lineage>
        <taxon>Bacteria</taxon>
        <taxon>Pseudomonadati</taxon>
        <taxon>Pseudomonadota</taxon>
        <taxon>Gammaproteobacteria</taxon>
        <taxon>Oceanospirillales</taxon>
        <taxon>Halomonadaceae</taxon>
        <taxon>Vreelandella</taxon>
    </lineage>
</organism>
<keyword evidence="6 8" id="KW-0342">GTP-binding</keyword>
<sequence>MITPHDLTGLILAGGEGRRMGGRDKGLEPFAGRPLVAHVSERFADQVAELLISANRHIGAYQHYADRVVEDAESDFHGPLMGLYRGLCAARTPWLLVAPCDTPTLPHDLATRMIAGLHNADIAVAHDGQRAHPVVALMRTHLADALGQALAAGERSVGGFYAGQRICTVDMADCASGFTNVNTPDDKARLEATLAREAS</sequence>
<keyword evidence="1 8" id="KW-0963">Cytoplasm</keyword>
<dbReference type="GO" id="GO:0005525">
    <property type="term" value="F:GTP binding"/>
    <property type="evidence" value="ECO:0007669"/>
    <property type="project" value="UniProtKB-UniRule"/>
</dbReference>
<dbReference type="PANTHER" id="PTHR19136:SF81">
    <property type="entry name" value="MOLYBDENUM COFACTOR GUANYLYLTRANSFERASE"/>
    <property type="match status" value="1"/>
</dbReference>
<dbReference type="CDD" id="cd02503">
    <property type="entry name" value="MobA"/>
    <property type="match status" value="1"/>
</dbReference>
<dbReference type="EMBL" id="LT670847">
    <property type="protein sequence ID" value="SHM28901.1"/>
    <property type="molecule type" value="Genomic_DNA"/>
</dbReference>
<dbReference type="RefSeq" id="WP_079553595.1">
    <property type="nucleotide sequence ID" value="NZ_LT670847.1"/>
</dbReference>
<keyword evidence="10" id="KW-0548">Nucleotidyltransferase</keyword>
<protein>
    <recommendedName>
        <fullName evidence="8">Molybdenum cofactor guanylyltransferase</fullName>
        <shortName evidence="8">MoCo guanylyltransferase</shortName>
        <ecNumber evidence="8">2.7.7.77</ecNumber>
    </recommendedName>
    <alternativeName>
        <fullName evidence="8">GTP:molybdopterin guanylyltransferase</fullName>
    </alternativeName>
    <alternativeName>
        <fullName evidence="8">Mo-MPT guanylyltransferase</fullName>
    </alternativeName>
    <alternativeName>
        <fullName evidence="8">Molybdopterin guanylyltransferase</fullName>
    </alternativeName>
    <alternativeName>
        <fullName evidence="8">Molybdopterin-guanine dinucleotide synthase</fullName>
        <shortName evidence="8">MGD synthase</shortName>
    </alternativeName>
</protein>
<comment type="cofactor">
    <cofactor evidence="8">
        <name>Mg(2+)</name>
        <dbReference type="ChEBI" id="CHEBI:18420"/>
    </cofactor>
</comment>
<dbReference type="NCBIfam" id="TIGR02665">
    <property type="entry name" value="molyb_mobA"/>
    <property type="match status" value="1"/>
</dbReference>
<dbReference type="GO" id="GO:1902758">
    <property type="term" value="P:bis(molybdopterin guanine dinucleotide)molybdenum biosynthetic process"/>
    <property type="evidence" value="ECO:0007669"/>
    <property type="project" value="TreeGrafter"/>
</dbReference>
<accession>A0A1M7HK32</accession>
<gene>
    <name evidence="8" type="primary">mobA</name>
    <name evidence="10" type="ORF">SAMN05878437_2189</name>
</gene>
<dbReference type="Gene3D" id="3.90.550.10">
    <property type="entry name" value="Spore Coat Polysaccharide Biosynthesis Protein SpsA, Chain A"/>
    <property type="match status" value="1"/>
</dbReference>
<evidence type="ECO:0000256" key="3">
    <source>
        <dbReference type="ARBA" id="ARBA00022723"/>
    </source>
</evidence>
<comment type="similarity">
    <text evidence="8">Belongs to the MobA family.</text>
</comment>
<evidence type="ECO:0000313" key="10">
    <source>
        <dbReference type="EMBL" id="SHM28901.1"/>
    </source>
</evidence>
<keyword evidence="7 8" id="KW-0501">Molybdenum cofactor biosynthesis</keyword>